<reference evidence="2 5" key="2">
    <citation type="submission" date="2015-11" db="EMBL/GenBank/DDBJ databases">
        <authorList>
            <person name="Varghese N."/>
        </authorList>
    </citation>
    <scope>NUCLEOTIDE SEQUENCE [LARGE SCALE GENOMIC DNA]</scope>
    <source>
        <strain evidence="2 5">JGI-8</strain>
    </source>
</reference>
<dbReference type="Proteomes" id="UP000182200">
    <property type="component" value="Unassembled WGS sequence"/>
</dbReference>
<proteinExistence type="predicted"/>
<dbReference type="InterPro" id="IPR036108">
    <property type="entry name" value="4pyrrol_syn_uPrphyn_synt_sf"/>
</dbReference>
<dbReference type="SUPFAM" id="SSF69618">
    <property type="entry name" value="HemD-like"/>
    <property type="match status" value="1"/>
</dbReference>
<dbReference type="PANTHER" id="PTHR12390">
    <property type="entry name" value="UROPORPHYRINOGEN III SYNTHASE"/>
    <property type="match status" value="1"/>
</dbReference>
<dbReference type="Proteomes" id="UP000182011">
    <property type="component" value="Unassembled WGS sequence"/>
</dbReference>
<accession>A0A0P1L9R1</accession>
<dbReference type="CDD" id="cd06578">
    <property type="entry name" value="HemD"/>
    <property type="match status" value="1"/>
</dbReference>
<accession>A0A0P1M8A9</accession>
<dbReference type="EMBL" id="FAOP01000004">
    <property type="protein sequence ID" value="CUU04767.1"/>
    <property type="molecule type" value="Genomic_DNA"/>
</dbReference>
<protein>
    <submittedName>
        <fullName evidence="3">Uroporphyrinogen-III synthase</fullName>
    </submittedName>
</protein>
<gene>
    <name evidence="3" type="ORF">JGI4_01104</name>
    <name evidence="2" type="ORF">JGI8_00164</name>
</gene>
<dbReference type="GO" id="GO:0005829">
    <property type="term" value="C:cytosol"/>
    <property type="evidence" value="ECO:0007669"/>
    <property type="project" value="TreeGrafter"/>
</dbReference>
<sequence>MKVLITRAKSQATEFAQYLESYGFTCVFFPTIEIVEPDSWEEVDEKIKQIDKYTDIIFTSTNAVKFFFDRFTKFHALEKLRGKRFHAVGTKTKEEIEKYGFNVEILPEKSDKESLFLKIISEKKEAKFLFPRGNLTDENFIKIFKEKGLAIDDVIVYKTIKPEISEVEKENIERMIENGEIKFITFFSPSSVRNFFEIFNNIKFNGQKIAVIGQTTLKECEKFGLNVDINPMKFSPKPNAKLLAELMNEEKTKLLAQN</sequence>
<dbReference type="GO" id="GO:0004852">
    <property type="term" value="F:uroporphyrinogen-III synthase activity"/>
    <property type="evidence" value="ECO:0007669"/>
    <property type="project" value="InterPro"/>
</dbReference>
<accession>A0A0P1NZ22</accession>
<accession>A0A0P1LMC4</accession>
<organism evidence="3 4">
    <name type="scientific">Candidatus Kryptonium thompsonii</name>
    <dbReference type="NCBI Taxonomy" id="1633631"/>
    <lineage>
        <taxon>Bacteria</taxon>
        <taxon>Pseudomonadati</taxon>
        <taxon>Candidatus Kryptoniota</taxon>
        <taxon>Candidatus Kryptonium</taxon>
    </lineage>
</organism>
<evidence type="ECO:0000259" key="1">
    <source>
        <dbReference type="Pfam" id="PF02602"/>
    </source>
</evidence>
<dbReference type="EMBL" id="CZVI01000001">
    <property type="protein sequence ID" value="CUS77792.1"/>
    <property type="molecule type" value="Genomic_DNA"/>
</dbReference>
<dbReference type="RefSeq" id="WP_047133354.1">
    <property type="nucleotide sequence ID" value="NZ_CZVI01000001.1"/>
</dbReference>
<accession>A0A0P1LXP1</accession>
<dbReference type="InterPro" id="IPR039793">
    <property type="entry name" value="UROS/Hem4"/>
</dbReference>
<keyword evidence="5" id="KW-1185">Reference proteome</keyword>
<reference evidence="3 4" key="1">
    <citation type="submission" date="2015-11" db="EMBL/GenBank/DDBJ databases">
        <authorList>
            <person name="Zhang Y."/>
            <person name="Guo Z."/>
        </authorList>
    </citation>
    <scope>NUCLEOTIDE SEQUENCE [LARGE SCALE GENOMIC DNA]</scope>
    <source>
        <strain evidence="3">JGI-4</strain>
    </source>
</reference>
<accession>A0A0P1P549</accession>
<dbReference type="InterPro" id="IPR003754">
    <property type="entry name" value="4pyrrol_synth_uPrphyn_synth"/>
</dbReference>
<accession>A0A0P1P3Y4</accession>
<evidence type="ECO:0000313" key="3">
    <source>
        <dbReference type="EMBL" id="CUU04767.1"/>
    </source>
</evidence>
<dbReference type="GO" id="GO:0006780">
    <property type="term" value="P:uroporphyrinogen III biosynthetic process"/>
    <property type="evidence" value="ECO:0007669"/>
    <property type="project" value="InterPro"/>
</dbReference>
<dbReference type="AlphaFoldDB" id="A0A0P1LXP1"/>
<evidence type="ECO:0000313" key="4">
    <source>
        <dbReference type="Proteomes" id="UP000182011"/>
    </source>
</evidence>
<dbReference type="Gene3D" id="3.40.50.10090">
    <property type="match status" value="2"/>
</dbReference>
<name>A0A0P1LXP1_9BACT</name>
<evidence type="ECO:0000313" key="5">
    <source>
        <dbReference type="Proteomes" id="UP000182200"/>
    </source>
</evidence>
<feature type="domain" description="Tetrapyrrole biosynthesis uroporphyrinogen III synthase" evidence="1">
    <location>
        <begin position="14"/>
        <end position="236"/>
    </location>
</feature>
<dbReference type="Pfam" id="PF02602">
    <property type="entry name" value="HEM4"/>
    <property type="match status" value="1"/>
</dbReference>
<dbReference type="STRING" id="1633631.GCA_001442925_01103"/>
<accession>A0A0S4N3Q2</accession>
<evidence type="ECO:0000313" key="2">
    <source>
        <dbReference type="EMBL" id="CUS77792.1"/>
    </source>
</evidence>
<dbReference type="PANTHER" id="PTHR12390:SF0">
    <property type="entry name" value="UROPORPHYRINOGEN-III SYNTHASE"/>
    <property type="match status" value="1"/>
</dbReference>